<dbReference type="Proteomes" id="UP000559027">
    <property type="component" value="Unassembled WGS sequence"/>
</dbReference>
<comment type="caution">
    <text evidence="2">The sequence shown here is derived from an EMBL/GenBank/DDBJ whole genome shotgun (WGS) entry which is preliminary data.</text>
</comment>
<dbReference type="InterPro" id="IPR046528">
    <property type="entry name" value="DUF6593"/>
</dbReference>
<sequence>MNLPNDSQITLVNPEFEREPALVLVFSRDNIKDTVMRRKGGSNEVLYKVESETSGTRTSVYPSTSDVPIAILELKGLFGRDRITFQGEETKNISDWLSGYGPLRTFPIAFEHNGRRYKWKPNFIRQLGDQDTVHPIAWFEGYKLRFIDGSLKGFKAFLAMEEEVVEVQDLVVLSFLIAENKMRKDMKPGTIEGGRSTLSRKE</sequence>
<name>A0A8H5LJ93_9AGAR</name>
<gene>
    <name evidence="2" type="ORF">D9756_002991</name>
</gene>
<feature type="domain" description="DUF6593" evidence="1">
    <location>
        <begin position="29"/>
        <end position="184"/>
    </location>
</feature>
<evidence type="ECO:0000259" key="1">
    <source>
        <dbReference type="Pfam" id="PF20236"/>
    </source>
</evidence>
<evidence type="ECO:0000313" key="3">
    <source>
        <dbReference type="Proteomes" id="UP000559027"/>
    </source>
</evidence>
<accession>A0A8H5LJ93</accession>
<evidence type="ECO:0000313" key="2">
    <source>
        <dbReference type="EMBL" id="KAF5359570.1"/>
    </source>
</evidence>
<dbReference type="OrthoDB" id="3256331at2759"/>
<proteinExistence type="predicted"/>
<dbReference type="EMBL" id="JAACJO010000004">
    <property type="protein sequence ID" value="KAF5359570.1"/>
    <property type="molecule type" value="Genomic_DNA"/>
</dbReference>
<dbReference type="AlphaFoldDB" id="A0A8H5LJ93"/>
<reference evidence="2 3" key="1">
    <citation type="journal article" date="2020" name="ISME J.">
        <title>Uncovering the hidden diversity of litter-decomposition mechanisms in mushroom-forming fungi.</title>
        <authorList>
            <person name="Floudas D."/>
            <person name="Bentzer J."/>
            <person name="Ahren D."/>
            <person name="Johansson T."/>
            <person name="Persson P."/>
            <person name="Tunlid A."/>
        </authorList>
    </citation>
    <scope>NUCLEOTIDE SEQUENCE [LARGE SCALE GENOMIC DNA]</scope>
    <source>
        <strain evidence="2 3">CBS 146.42</strain>
    </source>
</reference>
<organism evidence="2 3">
    <name type="scientific">Leucocoprinus leucothites</name>
    <dbReference type="NCBI Taxonomy" id="201217"/>
    <lineage>
        <taxon>Eukaryota</taxon>
        <taxon>Fungi</taxon>
        <taxon>Dikarya</taxon>
        <taxon>Basidiomycota</taxon>
        <taxon>Agaricomycotina</taxon>
        <taxon>Agaricomycetes</taxon>
        <taxon>Agaricomycetidae</taxon>
        <taxon>Agaricales</taxon>
        <taxon>Agaricineae</taxon>
        <taxon>Agaricaceae</taxon>
        <taxon>Leucocoprinus</taxon>
    </lineage>
</organism>
<dbReference type="Pfam" id="PF20236">
    <property type="entry name" value="DUF6593"/>
    <property type="match status" value="1"/>
</dbReference>
<protein>
    <recommendedName>
        <fullName evidence="1">DUF6593 domain-containing protein</fullName>
    </recommendedName>
</protein>
<keyword evidence="3" id="KW-1185">Reference proteome</keyword>